<name>A0A1Y2GFW2_9FUNG</name>
<accession>A0A1Y2GFW2</accession>
<organism evidence="1 2">
    <name type="scientific">Lobosporangium transversale</name>
    <dbReference type="NCBI Taxonomy" id="64571"/>
    <lineage>
        <taxon>Eukaryota</taxon>
        <taxon>Fungi</taxon>
        <taxon>Fungi incertae sedis</taxon>
        <taxon>Mucoromycota</taxon>
        <taxon>Mortierellomycotina</taxon>
        <taxon>Mortierellomycetes</taxon>
        <taxon>Mortierellales</taxon>
        <taxon>Mortierellaceae</taxon>
        <taxon>Lobosporangium</taxon>
    </lineage>
</organism>
<proteinExistence type="predicted"/>
<dbReference type="GeneID" id="33561355"/>
<evidence type="ECO:0000313" key="2">
    <source>
        <dbReference type="Proteomes" id="UP000193648"/>
    </source>
</evidence>
<reference evidence="1 2" key="1">
    <citation type="submission" date="2016-07" db="EMBL/GenBank/DDBJ databases">
        <title>Pervasive Adenine N6-methylation of Active Genes in Fungi.</title>
        <authorList>
            <consortium name="DOE Joint Genome Institute"/>
            <person name="Mondo S.J."/>
            <person name="Dannebaum R.O."/>
            <person name="Kuo R.C."/>
            <person name="Labutti K."/>
            <person name="Haridas S."/>
            <person name="Kuo A."/>
            <person name="Salamov A."/>
            <person name="Ahrendt S.R."/>
            <person name="Lipzen A."/>
            <person name="Sullivan W."/>
            <person name="Andreopoulos W.B."/>
            <person name="Clum A."/>
            <person name="Lindquist E."/>
            <person name="Daum C."/>
            <person name="Ramamoorthy G.K."/>
            <person name="Gryganskyi A."/>
            <person name="Culley D."/>
            <person name="Magnuson J.K."/>
            <person name="James T.Y."/>
            <person name="O'Malley M.A."/>
            <person name="Stajich J.E."/>
            <person name="Spatafora J.W."/>
            <person name="Visel A."/>
            <person name="Grigoriev I.V."/>
        </authorList>
    </citation>
    <scope>NUCLEOTIDE SEQUENCE [LARGE SCALE GENOMIC DNA]</scope>
    <source>
        <strain evidence="1 2">NRRL 3116</strain>
    </source>
</reference>
<dbReference type="Proteomes" id="UP000193648">
    <property type="component" value="Unassembled WGS sequence"/>
</dbReference>
<sequence>MYTEQRGCPYVTKELSTNIHIRAWPLRSDGPASHFQGFGCLPLSLHSPVHHQHGHYRHCCPHHYVPVPSHSTFVVDSLASWASSSLKKSLQSRTRWKSWTSIQVCQLSRRRMNLCSQT</sequence>
<protein>
    <submittedName>
        <fullName evidence="1">Uncharacterized protein</fullName>
    </submittedName>
</protein>
<dbReference type="AlphaFoldDB" id="A0A1Y2GFW2"/>
<comment type="caution">
    <text evidence="1">The sequence shown here is derived from an EMBL/GenBank/DDBJ whole genome shotgun (WGS) entry which is preliminary data.</text>
</comment>
<dbReference type="InParanoid" id="A0A1Y2GFW2"/>
<keyword evidence="2" id="KW-1185">Reference proteome</keyword>
<dbReference type="RefSeq" id="XP_021878991.1">
    <property type="nucleotide sequence ID" value="XM_022019510.1"/>
</dbReference>
<evidence type="ECO:0000313" key="1">
    <source>
        <dbReference type="EMBL" id="ORZ09721.1"/>
    </source>
</evidence>
<dbReference type="EMBL" id="MCFF01000033">
    <property type="protein sequence ID" value="ORZ09721.1"/>
    <property type="molecule type" value="Genomic_DNA"/>
</dbReference>
<gene>
    <name evidence="1" type="ORF">BCR41DRAFT_135479</name>
</gene>